<comment type="caution">
    <text evidence="1">The sequence shown here is derived from an EMBL/GenBank/DDBJ whole genome shotgun (WGS) entry which is preliminary data.</text>
</comment>
<dbReference type="AlphaFoldDB" id="A0A1N7RP42"/>
<organism evidence="1 2">
    <name type="scientific">Paraburkholderia piptadeniae</name>
    <dbReference type="NCBI Taxonomy" id="1701573"/>
    <lineage>
        <taxon>Bacteria</taxon>
        <taxon>Pseudomonadati</taxon>
        <taxon>Pseudomonadota</taxon>
        <taxon>Betaproteobacteria</taxon>
        <taxon>Burkholderiales</taxon>
        <taxon>Burkholderiaceae</taxon>
        <taxon>Paraburkholderia</taxon>
    </lineage>
</organism>
<dbReference type="Proteomes" id="UP000195569">
    <property type="component" value="Unassembled WGS sequence"/>
</dbReference>
<accession>A0A1N7RP42</accession>
<name>A0A1N7RP42_9BURK</name>
<keyword evidence="2" id="KW-1185">Reference proteome</keyword>
<reference evidence="1" key="1">
    <citation type="submission" date="2016-12" db="EMBL/GenBank/DDBJ databases">
        <authorList>
            <person name="Moulin L."/>
        </authorList>
    </citation>
    <scope>NUCLEOTIDE SEQUENCE [LARGE SCALE GENOMIC DNA]</scope>
    <source>
        <strain evidence="1">STM 7183</strain>
    </source>
</reference>
<proteinExistence type="predicted"/>
<dbReference type="EMBL" id="CYGY02000010">
    <property type="protein sequence ID" value="SIT36863.1"/>
    <property type="molecule type" value="Genomic_DNA"/>
</dbReference>
<evidence type="ECO:0000313" key="2">
    <source>
        <dbReference type="Proteomes" id="UP000195569"/>
    </source>
</evidence>
<evidence type="ECO:0000313" key="1">
    <source>
        <dbReference type="EMBL" id="SIT36863.1"/>
    </source>
</evidence>
<gene>
    <name evidence="1" type="ORF">BN2476_100150</name>
</gene>
<sequence>MRPEARLERLRAHCFVFGMTLFAGAALRDGDVGLHYLIDSASARNERRFIAARSAWRMLDMA</sequence>
<protein>
    <submittedName>
        <fullName evidence="1">Uncharacterized protein</fullName>
    </submittedName>
</protein>